<sequence>MNILVTGGSGKIGGYVLRELLSAGHVLSNFSQTAPLVEDVRHFQGDITDLEQMREACRNQDAIVHLAAVPGPGITTPERLMYVNDRGTYTVLEAAVGAGARKVIFGSSKEAMNTDYRRCGTRPRYFPVDEEHPAEPRNEYGISKLINEITCKRYTEDYGIQTISLRINHNWYLDRAGAAVAVRSGWSRDRTVEEQWAGYRGYIVDSEKGQSNLWTVTDARDAARAFRLALENEAIGHEVFLINGADTCSLEETPALAARHYGDVPLRRPLAGFDSFVSTAKARKLLGYEPRYTWRQSEFREWMEAQP</sequence>
<gene>
    <name evidence="2" type="ORF">F4Y42_06140</name>
</gene>
<organism evidence="2">
    <name type="scientific">Caldilineaceae bacterium SB0664_bin_27</name>
    <dbReference type="NCBI Taxonomy" id="2605260"/>
    <lineage>
        <taxon>Bacteria</taxon>
        <taxon>Bacillati</taxon>
        <taxon>Chloroflexota</taxon>
        <taxon>Caldilineae</taxon>
        <taxon>Caldilineales</taxon>
        <taxon>Caldilineaceae</taxon>
    </lineage>
</organism>
<dbReference type="Pfam" id="PF01370">
    <property type="entry name" value="Epimerase"/>
    <property type="match status" value="1"/>
</dbReference>
<dbReference type="EMBL" id="VXRG01000053">
    <property type="protein sequence ID" value="MXY93015.1"/>
    <property type="molecule type" value="Genomic_DNA"/>
</dbReference>
<protein>
    <submittedName>
        <fullName evidence="2">NAD(P)-dependent oxidoreductase</fullName>
    </submittedName>
</protein>
<evidence type="ECO:0000313" key="2">
    <source>
        <dbReference type="EMBL" id="MXY93015.1"/>
    </source>
</evidence>
<name>A0A6B0YSA7_9CHLR</name>
<dbReference type="PANTHER" id="PTHR43245:SF55">
    <property type="entry name" value="NAD(P)-BINDING DOMAIN-CONTAINING PROTEIN"/>
    <property type="match status" value="1"/>
</dbReference>
<comment type="caution">
    <text evidence="2">The sequence shown here is derived from an EMBL/GenBank/DDBJ whole genome shotgun (WGS) entry which is preliminary data.</text>
</comment>
<dbReference type="InterPro" id="IPR036291">
    <property type="entry name" value="NAD(P)-bd_dom_sf"/>
</dbReference>
<accession>A0A6B0YSA7</accession>
<dbReference type="PANTHER" id="PTHR43245">
    <property type="entry name" value="BIFUNCTIONAL POLYMYXIN RESISTANCE PROTEIN ARNA"/>
    <property type="match status" value="1"/>
</dbReference>
<reference evidence="2" key="1">
    <citation type="submission" date="2019-09" db="EMBL/GenBank/DDBJ databases">
        <title>Characterisation of the sponge microbiome using genome-centric metagenomics.</title>
        <authorList>
            <person name="Engelberts J.P."/>
            <person name="Robbins S.J."/>
            <person name="De Goeij J.M."/>
            <person name="Aranda M."/>
            <person name="Bell S.C."/>
            <person name="Webster N.S."/>
        </authorList>
    </citation>
    <scope>NUCLEOTIDE SEQUENCE</scope>
    <source>
        <strain evidence="2">SB0664_bin_27</strain>
    </source>
</reference>
<dbReference type="SUPFAM" id="SSF51735">
    <property type="entry name" value="NAD(P)-binding Rossmann-fold domains"/>
    <property type="match status" value="1"/>
</dbReference>
<dbReference type="InterPro" id="IPR050177">
    <property type="entry name" value="Lipid_A_modif_metabolic_enz"/>
</dbReference>
<dbReference type="InterPro" id="IPR001509">
    <property type="entry name" value="Epimerase_deHydtase"/>
</dbReference>
<dbReference type="AlphaFoldDB" id="A0A6B0YSA7"/>
<evidence type="ECO:0000259" key="1">
    <source>
        <dbReference type="Pfam" id="PF01370"/>
    </source>
</evidence>
<feature type="domain" description="NAD-dependent epimerase/dehydratase" evidence="1">
    <location>
        <begin position="3"/>
        <end position="233"/>
    </location>
</feature>
<dbReference type="Gene3D" id="3.40.50.720">
    <property type="entry name" value="NAD(P)-binding Rossmann-like Domain"/>
    <property type="match status" value="1"/>
</dbReference>
<proteinExistence type="predicted"/>